<evidence type="ECO:0000256" key="6">
    <source>
        <dbReference type="ARBA" id="ARBA00023143"/>
    </source>
</evidence>
<evidence type="ECO:0000259" key="8">
    <source>
        <dbReference type="Pfam" id="PF06429"/>
    </source>
</evidence>
<dbReference type="AlphaFoldDB" id="A0A2W5A5E5"/>
<evidence type="ECO:0000259" key="9">
    <source>
        <dbReference type="Pfam" id="PF22638"/>
    </source>
</evidence>
<keyword evidence="10" id="KW-0282">Flagellum</keyword>
<feature type="domain" description="Flagellar hook-associated protein FlgK helical" evidence="9">
    <location>
        <begin position="101"/>
        <end position="317"/>
    </location>
</feature>
<comment type="similarity">
    <text evidence="3">Belongs to the flagella basal body rod proteins family.</text>
</comment>
<keyword evidence="6" id="KW-0975">Bacterial flagellum</keyword>
<dbReference type="GO" id="GO:0005198">
    <property type="term" value="F:structural molecule activity"/>
    <property type="evidence" value="ECO:0007669"/>
    <property type="project" value="InterPro"/>
</dbReference>
<gene>
    <name evidence="10" type="primary">flgK</name>
    <name evidence="10" type="ORF">DI626_01805</name>
</gene>
<dbReference type="Pfam" id="PF00460">
    <property type="entry name" value="Flg_bb_rod"/>
    <property type="match status" value="1"/>
</dbReference>
<dbReference type="GO" id="GO:0009424">
    <property type="term" value="C:bacterial-type flagellum hook"/>
    <property type="evidence" value="ECO:0007669"/>
    <property type="project" value="InterPro"/>
</dbReference>
<dbReference type="Pfam" id="PF22638">
    <property type="entry name" value="FlgK_D1"/>
    <property type="match status" value="1"/>
</dbReference>
<evidence type="ECO:0000259" key="7">
    <source>
        <dbReference type="Pfam" id="PF00460"/>
    </source>
</evidence>
<dbReference type="PRINTS" id="PR01005">
    <property type="entry name" value="FLGHOOKAP1"/>
</dbReference>
<evidence type="ECO:0000256" key="2">
    <source>
        <dbReference type="ARBA" id="ARBA00004613"/>
    </source>
</evidence>
<keyword evidence="5" id="KW-0964">Secreted</keyword>
<evidence type="ECO:0000256" key="1">
    <source>
        <dbReference type="ARBA" id="ARBA00004365"/>
    </source>
</evidence>
<accession>A0A2W5A5E5</accession>
<keyword evidence="10" id="KW-0969">Cilium</keyword>
<name>A0A2W5A5E5_9BACT</name>
<dbReference type="Pfam" id="PF06429">
    <property type="entry name" value="Flg_bbr_C"/>
    <property type="match status" value="1"/>
</dbReference>
<reference evidence="10 11" key="1">
    <citation type="submission" date="2017-08" db="EMBL/GenBank/DDBJ databases">
        <title>Infants hospitalized years apart are colonized by the same room-sourced microbial strains.</title>
        <authorList>
            <person name="Brooks B."/>
            <person name="Olm M.R."/>
            <person name="Firek B.A."/>
            <person name="Baker R."/>
            <person name="Thomas B.C."/>
            <person name="Morowitz M.J."/>
            <person name="Banfield J.F."/>
        </authorList>
    </citation>
    <scope>NUCLEOTIDE SEQUENCE [LARGE SCALE GENOMIC DNA]</scope>
    <source>
        <strain evidence="10">S2_018_000_R2_104</strain>
    </source>
</reference>
<sequence>MSLYALNSAISGLRVAQQQLSVISNNISNATTPGYTRKILPQSTQAINTTGETIGVRGDPIIRKVDLNLERELWTKVSVVSYSEVKASYLDTIEKFHGATNKETSIAAQISLLKDKFAGLADAPADGFSQQAIVSQAETVARELNEFGQLLTEMRNDAQADMGDTVGRINTLLEQVANLNKQIKGQTVLGRSTAAIADQRDNAVKELATLMDVTFFTRGDGVMVVQTQRGVQLADETATPLYFNPQPLGATSTYPANVAGIYVGGNPATNPSAVNITDPSTGGKLGALIELRDQTLVQYQAQMDETAHKLALRLDAQGLRLFTDASGTVPVDTPPDPNANPPVAVSYVGFASTIRVNEQILKDITLVQKGTYTSDKVIQGSSNEVIRRVIEFGFGTVSHMEANGTTNLNVALPATDLQSWLGLPSSNNVVGGINLSNFTQIDDGAAAGTDLMETLRNYITDPLNDQFRIIVSEPRLGVAATTLTIDLSAAQANFPIGSPGVNNALDQIIAEINAQVTATPAIADLNVVATKNANGQLSIQSRGNVELSAHGQANDMGTEAFGALGFSERTYPVEDPYFDVRVGTNEYTRITIAPGDDINDLIAKLEYNPSTGTGVPGLRVAYDAGTGQLSLRPGMDENNGGPRYGGDMKIVSGPAMTNSPVNGALAALPGPVSIVAALFGSFAVSGGAVTESSPIRSIEYQSETFAGSGEYVSYRKDYLGAGASVKTQILTGSSVVDFAQKVINYHAQDIISNNAKAADETSLRDLLQERFTNDTGVNIDEELSTLIVIQTAYSAAARAITAADEMFDELLGAFR</sequence>
<evidence type="ECO:0000313" key="11">
    <source>
        <dbReference type="Proteomes" id="UP000249557"/>
    </source>
</evidence>
<dbReference type="InterPro" id="IPR001444">
    <property type="entry name" value="Flag_bb_rod_N"/>
</dbReference>
<evidence type="ECO:0000256" key="4">
    <source>
        <dbReference type="ARBA" id="ARBA00016244"/>
    </source>
</evidence>
<feature type="domain" description="Flagellar basal body rod protein N-terminal" evidence="7">
    <location>
        <begin position="6"/>
        <end position="36"/>
    </location>
</feature>
<dbReference type="GO" id="GO:0005576">
    <property type="term" value="C:extracellular region"/>
    <property type="evidence" value="ECO:0007669"/>
    <property type="project" value="UniProtKB-SubCell"/>
</dbReference>
<dbReference type="InterPro" id="IPR010930">
    <property type="entry name" value="Flg_bb/hook_C_dom"/>
</dbReference>
<dbReference type="SUPFAM" id="SSF64518">
    <property type="entry name" value="Phase 1 flagellin"/>
    <property type="match status" value="1"/>
</dbReference>
<dbReference type="Proteomes" id="UP000249557">
    <property type="component" value="Unassembled WGS sequence"/>
</dbReference>
<dbReference type="PANTHER" id="PTHR30033:SF2">
    <property type="entry name" value="FLAGELLAR HOOK PROTEIN"/>
    <property type="match status" value="1"/>
</dbReference>
<keyword evidence="10" id="KW-0966">Cell projection</keyword>
<dbReference type="EMBL" id="QFNK01000018">
    <property type="protein sequence ID" value="PZO88412.1"/>
    <property type="molecule type" value="Genomic_DNA"/>
</dbReference>
<evidence type="ECO:0000313" key="10">
    <source>
        <dbReference type="EMBL" id="PZO88412.1"/>
    </source>
</evidence>
<protein>
    <recommendedName>
        <fullName evidence="4">Flagellar hook-associated protein 1</fullName>
    </recommendedName>
</protein>
<dbReference type="GO" id="GO:0044780">
    <property type="term" value="P:bacterial-type flagellum assembly"/>
    <property type="evidence" value="ECO:0007669"/>
    <property type="project" value="InterPro"/>
</dbReference>
<dbReference type="PANTHER" id="PTHR30033">
    <property type="entry name" value="FLAGELLAR HOOK-ASSOCIATED PROTEIN 1"/>
    <property type="match status" value="1"/>
</dbReference>
<comment type="caution">
    <text evidence="10">The sequence shown here is derived from an EMBL/GenBank/DDBJ whole genome shotgun (WGS) entry which is preliminary data.</text>
</comment>
<dbReference type="InterPro" id="IPR053927">
    <property type="entry name" value="FlgK_helical"/>
</dbReference>
<evidence type="ECO:0000256" key="3">
    <source>
        <dbReference type="ARBA" id="ARBA00009677"/>
    </source>
</evidence>
<comment type="subcellular location">
    <subcellularLocation>
        <location evidence="1">Bacterial flagellum</location>
    </subcellularLocation>
    <subcellularLocation>
        <location evidence="2">Secreted</location>
    </subcellularLocation>
</comment>
<feature type="domain" description="Flagellar basal-body/hook protein C-terminal" evidence="8">
    <location>
        <begin position="773"/>
        <end position="811"/>
    </location>
</feature>
<evidence type="ECO:0000256" key="5">
    <source>
        <dbReference type="ARBA" id="ARBA00022525"/>
    </source>
</evidence>
<proteinExistence type="inferred from homology"/>
<dbReference type="NCBIfam" id="TIGR02492">
    <property type="entry name" value="flgK_ends"/>
    <property type="match status" value="1"/>
</dbReference>
<dbReference type="InterPro" id="IPR002371">
    <property type="entry name" value="FlgK"/>
</dbReference>
<organism evidence="10 11">
    <name type="scientific">Micavibrio aeruginosavorus</name>
    <dbReference type="NCBI Taxonomy" id="349221"/>
    <lineage>
        <taxon>Bacteria</taxon>
        <taxon>Pseudomonadati</taxon>
        <taxon>Bdellovibrionota</taxon>
        <taxon>Bdellovibrionia</taxon>
        <taxon>Bdellovibrionales</taxon>
        <taxon>Pseudobdellovibrionaceae</taxon>
        <taxon>Micavibrio</taxon>
    </lineage>
</organism>